<evidence type="ECO:0000313" key="3">
    <source>
        <dbReference type="Proteomes" id="UP000799764"/>
    </source>
</evidence>
<dbReference type="EMBL" id="MU001501">
    <property type="protein sequence ID" value="KAF2444193.1"/>
    <property type="molecule type" value="Genomic_DNA"/>
</dbReference>
<comment type="caution">
    <text evidence="2">The sequence shown here is derived from an EMBL/GenBank/DDBJ whole genome shotgun (WGS) entry which is preliminary data.</text>
</comment>
<dbReference type="OrthoDB" id="4149149at2759"/>
<sequence>MDRSHETSMDDHEREPSDALEAPRASGAEPLAGLFNLTRRMENEQEEQFDVDLTIMDFLAYKATDLVFEWRASANPHQSDLPSALVTMTAEWRLFLKHKHSGKRINSQAAFRSRLLQFSLLFTHRLNHDQTWTTEESLDELRARNKTRGQYWVRAGHAPALRRPFDPSSEFPLADGTLAENRHNLSCAIDQPQEKRRWVTDLEGTPTLHCLLPLFVQLTAARVRLGDWLPSEGWMDLAGQFMFHAVLEEYLLNGAYSEETFNTIFAYGCPGTEHLSDECSDVEAMRTIFCSDARPHEEISGWSEVRQHYIEELLPPPNLSTSFVQAMERAHELHSYEAFENSAIAFLKYLHDELAKPDLVQVEEGRVNIDGNELTESDSREMIRRMGL</sequence>
<dbReference type="AlphaFoldDB" id="A0A9P4PIZ9"/>
<evidence type="ECO:0000313" key="2">
    <source>
        <dbReference type="EMBL" id="KAF2444193.1"/>
    </source>
</evidence>
<dbReference type="Proteomes" id="UP000799764">
    <property type="component" value="Unassembled WGS sequence"/>
</dbReference>
<feature type="compositionally biased region" description="Basic and acidic residues" evidence="1">
    <location>
        <begin position="1"/>
        <end position="17"/>
    </location>
</feature>
<reference evidence="2" key="1">
    <citation type="journal article" date="2020" name="Stud. Mycol.">
        <title>101 Dothideomycetes genomes: a test case for predicting lifestyles and emergence of pathogens.</title>
        <authorList>
            <person name="Haridas S."/>
            <person name="Albert R."/>
            <person name="Binder M."/>
            <person name="Bloem J."/>
            <person name="Labutti K."/>
            <person name="Salamov A."/>
            <person name="Andreopoulos B."/>
            <person name="Baker S."/>
            <person name="Barry K."/>
            <person name="Bills G."/>
            <person name="Bluhm B."/>
            <person name="Cannon C."/>
            <person name="Castanera R."/>
            <person name="Culley D."/>
            <person name="Daum C."/>
            <person name="Ezra D."/>
            <person name="Gonzalez J."/>
            <person name="Henrissat B."/>
            <person name="Kuo A."/>
            <person name="Liang C."/>
            <person name="Lipzen A."/>
            <person name="Lutzoni F."/>
            <person name="Magnuson J."/>
            <person name="Mondo S."/>
            <person name="Nolan M."/>
            <person name="Ohm R."/>
            <person name="Pangilinan J."/>
            <person name="Park H.-J."/>
            <person name="Ramirez L."/>
            <person name="Alfaro M."/>
            <person name="Sun H."/>
            <person name="Tritt A."/>
            <person name="Yoshinaga Y."/>
            <person name="Zwiers L.-H."/>
            <person name="Turgeon B."/>
            <person name="Goodwin S."/>
            <person name="Spatafora J."/>
            <person name="Crous P."/>
            <person name="Grigoriev I."/>
        </authorList>
    </citation>
    <scope>NUCLEOTIDE SEQUENCE</scope>
    <source>
        <strain evidence="2">CBS 690.94</strain>
    </source>
</reference>
<organism evidence="2 3">
    <name type="scientific">Karstenula rhodostoma CBS 690.94</name>
    <dbReference type="NCBI Taxonomy" id="1392251"/>
    <lineage>
        <taxon>Eukaryota</taxon>
        <taxon>Fungi</taxon>
        <taxon>Dikarya</taxon>
        <taxon>Ascomycota</taxon>
        <taxon>Pezizomycotina</taxon>
        <taxon>Dothideomycetes</taxon>
        <taxon>Pleosporomycetidae</taxon>
        <taxon>Pleosporales</taxon>
        <taxon>Massarineae</taxon>
        <taxon>Didymosphaeriaceae</taxon>
        <taxon>Karstenula</taxon>
    </lineage>
</organism>
<gene>
    <name evidence="2" type="ORF">P171DRAFT_432262</name>
</gene>
<keyword evidence="3" id="KW-1185">Reference proteome</keyword>
<protein>
    <submittedName>
        <fullName evidence="2">Uncharacterized protein</fullName>
    </submittedName>
</protein>
<proteinExistence type="predicted"/>
<feature type="region of interest" description="Disordered" evidence="1">
    <location>
        <begin position="1"/>
        <end position="27"/>
    </location>
</feature>
<name>A0A9P4PIZ9_9PLEO</name>
<accession>A0A9P4PIZ9</accession>
<evidence type="ECO:0000256" key="1">
    <source>
        <dbReference type="SAM" id="MobiDB-lite"/>
    </source>
</evidence>